<dbReference type="PANTHER" id="PTHR48267">
    <property type="entry name" value="CUPREDOXIN SUPERFAMILY PROTEIN"/>
    <property type="match status" value="1"/>
</dbReference>
<evidence type="ECO:0000313" key="6">
    <source>
        <dbReference type="Proteomes" id="UP000317378"/>
    </source>
</evidence>
<dbReference type="Proteomes" id="UP000317378">
    <property type="component" value="Unassembled WGS sequence"/>
</dbReference>
<comment type="caution">
    <text evidence="5">The sequence shown here is derived from an EMBL/GenBank/DDBJ whole genome shotgun (WGS) entry which is preliminary data.</text>
</comment>
<dbReference type="Gene3D" id="2.60.40.420">
    <property type="entry name" value="Cupredoxins - blue copper proteins"/>
    <property type="match status" value="1"/>
</dbReference>
<dbReference type="SUPFAM" id="SSF49503">
    <property type="entry name" value="Cupredoxins"/>
    <property type="match status" value="1"/>
</dbReference>
<evidence type="ECO:0000256" key="1">
    <source>
        <dbReference type="ARBA" id="ARBA00010609"/>
    </source>
</evidence>
<name>A0A505DRW9_9ACTN</name>
<dbReference type="RefSeq" id="WP_119098365.1">
    <property type="nucleotide sequence ID" value="NZ_QXMJ01000020.1"/>
</dbReference>
<gene>
    <name evidence="5" type="ORF">FGD71_000600</name>
</gene>
<comment type="similarity">
    <text evidence="1">Belongs to the multicopper oxidase family.</text>
</comment>
<evidence type="ECO:0000259" key="4">
    <source>
        <dbReference type="Pfam" id="PF07731"/>
    </source>
</evidence>
<dbReference type="PROSITE" id="PS00080">
    <property type="entry name" value="MULTICOPPER_OXIDASE2"/>
    <property type="match status" value="1"/>
</dbReference>
<dbReference type="AlphaFoldDB" id="A0A505DRW9"/>
<evidence type="ECO:0000313" key="5">
    <source>
        <dbReference type="EMBL" id="TPQ24081.1"/>
    </source>
</evidence>
<dbReference type="PANTHER" id="PTHR48267:SF1">
    <property type="entry name" value="BILIRUBIN OXIDASE"/>
    <property type="match status" value="1"/>
</dbReference>
<dbReference type="OrthoDB" id="345021at2"/>
<keyword evidence="6" id="KW-1185">Reference proteome</keyword>
<keyword evidence="3" id="KW-0560">Oxidoreductase</keyword>
<dbReference type="PROSITE" id="PS00079">
    <property type="entry name" value="MULTICOPPER_OXIDASE1"/>
    <property type="match status" value="1"/>
</dbReference>
<dbReference type="InterPro" id="IPR008972">
    <property type="entry name" value="Cupredoxin"/>
</dbReference>
<dbReference type="GO" id="GO:0016491">
    <property type="term" value="F:oxidoreductase activity"/>
    <property type="evidence" value="ECO:0007669"/>
    <property type="project" value="UniProtKB-KW"/>
</dbReference>
<reference evidence="5 6" key="1">
    <citation type="submission" date="2019-06" db="EMBL/GenBank/DDBJ databases">
        <title>Streptomyces sporangiiformans sp. nov., a novel actinomycete isolated from soil in Mount Song.</title>
        <authorList>
            <person name="Han L."/>
        </authorList>
    </citation>
    <scope>NUCLEOTIDE SEQUENCE [LARGE SCALE GENOMIC DNA]</scope>
    <source>
        <strain evidence="5 6">NEAU-SSA 1</strain>
    </source>
</reference>
<evidence type="ECO:0000256" key="2">
    <source>
        <dbReference type="ARBA" id="ARBA00022723"/>
    </source>
</evidence>
<dbReference type="GO" id="GO:0005507">
    <property type="term" value="F:copper ion binding"/>
    <property type="evidence" value="ECO:0007669"/>
    <property type="project" value="InterPro"/>
</dbReference>
<dbReference type="Pfam" id="PF07731">
    <property type="entry name" value="Cu-oxidase_2"/>
    <property type="match status" value="1"/>
</dbReference>
<accession>A0A505DRW9</accession>
<proteinExistence type="inferred from homology"/>
<protein>
    <recommendedName>
        <fullName evidence="4">Plastocyanin-like domain-containing protein</fullName>
    </recommendedName>
</protein>
<dbReference type="InterPro" id="IPR011706">
    <property type="entry name" value="Cu-oxidase_C"/>
</dbReference>
<evidence type="ECO:0000256" key="3">
    <source>
        <dbReference type="ARBA" id="ARBA00023002"/>
    </source>
</evidence>
<dbReference type="InterPro" id="IPR045087">
    <property type="entry name" value="Cu-oxidase_fam"/>
</dbReference>
<dbReference type="EMBL" id="VCHX02000020">
    <property type="protein sequence ID" value="TPQ24081.1"/>
    <property type="molecule type" value="Genomic_DNA"/>
</dbReference>
<keyword evidence="2" id="KW-0479">Metal-binding</keyword>
<dbReference type="InterPro" id="IPR033138">
    <property type="entry name" value="Cu_oxidase_CS"/>
</dbReference>
<feature type="domain" description="Plastocyanin-like" evidence="4">
    <location>
        <begin position="69"/>
        <end position="196"/>
    </location>
</feature>
<sequence>MSTESANGTEAAADRLIVLTPMGPGQALCWELEKTAAPSGALPLDGIVQIKEADGSLTTYRRRAADFYDPVRFFVRTRSWERWRFLHAATSGWAHPMHIHATSFRVVSRDVYDVSGFTSFTTASGDIGCGTATPMRRTGAHMVPPGERGWKDTVRVGAGELVTVDGYFGDSSGRFVYHCHMLEHEDMGMMRDMRDTHDAHDTETHG</sequence>
<organism evidence="5 6">
    <name type="scientific">Streptomyces sporangiiformans</name>
    <dbReference type="NCBI Taxonomy" id="2315329"/>
    <lineage>
        <taxon>Bacteria</taxon>
        <taxon>Bacillati</taxon>
        <taxon>Actinomycetota</taxon>
        <taxon>Actinomycetes</taxon>
        <taxon>Kitasatosporales</taxon>
        <taxon>Streptomycetaceae</taxon>
        <taxon>Streptomyces</taxon>
    </lineage>
</organism>
<dbReference type="InterPro" id="IPR002355">
    <property type="entry name" value="Cu_oxidase_Cu_BS"/>
</dbReference>